<evidence type="ECO:0000313" key="2">
    <source>
        <dbReference type="Proteomes" id="UP000037977"/>
    </source>
</evidence>
<dbReference type="EMBL" id="LGCI01000005">
    <property type="protein sequence ID" value="KOY83598.1"/>
    <property type="molecule type" value="Genomic_DNA"/>
</dbReference>
<protein>
    <submittedName>
        <fullName evidence="1">Uncharacterized protein</fullName>
    </submittedName>
</protein>
<accession>A0A0M9DL17</accession>
<sequence>MTLINLMQAYEIDKLSKLQLADEEILQALRAGDISAWQQQVPNYEFQETMALYQEGEQKFLAALHGHYQIKYVTLPGIQRLLQLRFQLEAGKDYELEETGIQHLTCNSETIDKLQQMLSSNWSLTKQADGTYAIFVK</sequence>
<dbReference type="PATRIC" id="fig|33935.3.peg.1561"/>
<evidence type="ECO:0000313" key="1">
    <source>
        <dbReference type="EMBL" id="KOY83598.1"/>
    </source>
</evidence>
<dbReference type="Proteomes" id="UP000037977">
    <property type="component" value="Unassembled WGS sequence"/>
</dbReference>
<keyword evidence="2" id="KW-1185">Reference proteome</keyword>
<gene>
    <name evidence="1" type="ORF">ADM90_10250</name>
</gene>
<dbReference type="AlphaFoldDB" id="A0A0M9DL17"/>
<reference evidence="1 2" key="1">
    <citation type="submission" date="2015-07" db="EMBL/GenBank/DDBJ databases">
        <title>Genome sequencing project for genomic taxonomy and phylogenomics of Bacillus-like bacteria.</title>
        <authorList>
            <person name="Liu B."/>
            <person name="Wang J."/>
            <person name="Zhu Y."/>
            <person name="Liu G."/>
            <person name="Chen Q."/>
            <person name="Chen Z."/>
            <person name="Che J."/>
            <person name="Ge C."/>
            <person name="Shi H."/>
            <person name="Pan Z."/>
            <person name="Liu X."/>
        </authorList>
    </citation>
    <scope>NUCLEOTIDE SEQUENCE [LARGE SCALE GENOMIC DNA]</scope>
    <source>
        <strain evidence="1 2">DSM 54</strain>
    </source>
</reference>
<dbReference type="STRING" id="33935.ADM90_10250"/>
<dbReference type="OrthoDB" id="2648027at2"/>
<dbReference type="RefSeq" id="WP_053994847.1">
    <property type="nucleotide sequence ID" value="NZ_CP065643.1"/>
</dbReference>
<proteinExistence type="predicted"/>
<comment type="caution">
    <text evidence="1">The sequence shown here is derived from an EMBL/GenBank/DDBJ whole genome shotgun (WGS) entry which is preliminary data.</text>
</comment>
<name>A0A0M9DL17_9BACI</name>
<organism evidence="1 2">
    <name type="scientific">Lysinibacillus macroides</name>
    <dbReference type="NCBI Taxonomy" id="33935"/>
    <lineage>
        <taxon>Bacteria</taxon>
        <taxon>Bacillati</taxon>
        <taxon>Bacillota</taxon>
        <taxon>Bacilli</taxon>
        <taxon>Bacillales</taxon>
        <taxon>Bacillaceae</taxon>
        <taxon>Lysinibacillus</taxon>
    </lineage>
</organism>